<evidence type="ECO:0000313" key="4">
    <source>
        <dbReference type="Proteomes" id="UP000078437"/>
    </source>
</evidence>
<keyword evidence="1" id="KW-0812">Transmembrane</keyword>
<dbReference type="Proteomes" id="UP000078437">
    <property type="component" value="Chromosome"/>
</dbReference>
<dbReference type="EMBL" id="CP013979">
    <property type="protein sequence ID" value="ANJ28933.1"/>
    <property type="molecule type" value="Genomic_DNA"/>
</dbReference>
<dbReference type="AlphaFoldDB" id="A0A191WL83"/>
<feature type="transmembrane region" description="Helical" evidence="1">
    <location>
        <begin position="146"/>
        <end position="168"/>
    </location>
</feature>
<gene>
    <name evidence="3" type="ORF">ATC03_13300</name>
</gene>
<proteinExistence type="predicted"/>
<reference evidence="4" key="2">
    <citation type="submission" date="2016-01" db="EMBL/GenBank/DDBJ databases">
        <title>Complete genome sequence of Agromyces aureus AR33T and comparison with related organisms.</title>
        <authorList>
            <person name="Corretto E."/>
            <person name="Antonielli L."/>
            <person name="Sessitsch A."/>
            <person name="Brader G."/>
        </authorList>
    </citation>
    <scope>NUCLEOTIDE SEQUENCE [LARGE SCALE GENOMIC DNA]</scope>
    <source>
        <strain evidence="4">AR33</strain>
    </source>
</reference>
<feature type="transmembrane region" description="Helical" evidence="1">
    <location>
        <begin position="189"/>
        <end position="214"/>
    </location>
</feature>
<feature type="transmembrane region" description="Helical" evidence="1">
    <location>
        <begin position="65"/>
        <end position="87"/>
    </location>
</feature>
<feature type="transmembrane region" description="Helical" evidence="1">
    <location>
        <begin position="21"/>
        <end position="45"/>
    </location>
</feature>
<feature type="transmembrane region" description="Helical" evidence="1">
    <location>
        <begin position="107"/>
        <end position="126"/>
    </location>
</feature>
<dbReference type="Pfam" id="PF06724">
    <property type="entry name" value="DUF1206"/>
    <property type="match status" value="3"/>
</dbReference>
<sequence>MKSTASAAQRSKTFRTLARAGYAVLGVVHIVIGAIAVSVAVGAGGGEADQGGAMQQIARVPFGTVVLWAIVLGLTALGVWQVAGAFLEQEPDTKKKWGKRVKDVGTALAYFATGTTGLVYALGGSSDSSESSTSLSAALLATPGGVFLLVLVGLVVVGIGVGFIVSGARRSFEKHLSLPAGAVGRGIRTLGIVGYLAKGIVLGVVGVLFVVAAFTHDPEKAGGLDAALKSLAALPFGQVILWLVGAGLIVYGIYCFARARYAKV</sequence>
<evidence type="ECO:0000256" key="1">
    <source>
        <dbReference type="SAM" id="Phobius"/>
    </source>
</evidence>
<keyword evidence="4" id="KW-1185">Reference proteome</keyword>
<feature type="domain" description="DUF1206" evidence="2">
    <location>
        <begin position="105"/>
        <end position="170"/>
    </location>
</feature>
<keyword evidence="1" id="KW-0472">Membrane</keyword>
<evidence type="ECO:0000313" key="3">
    <source>
        <dbReference type="EMBL" id="ANJ28933.1"/>
    </source>
</evidence>
<feature type="domain" description="DUF1206" evidence="2">
    <location>
        <begin position="193"/>
        <end position="261"/>
    </location>
</feature>
<evidence type="ECO:0000259" key="2">
    <source>
        <dbReference type="Pfam" id="PF06724"/>
    </source>
</evidence>
<reference evidence="3 4" key="1">
    <citation type="journal article" date="2016" name="Int. J. Syst. Evol. Microbiol.">
        <title>Agromyces aureus sp. nov., isolated from the rhizosphere of Salix caprea L. grown in a heavy-metal-contaminated soil.</title>
        <authorList>
            <person name="Corretto E."/>
            <person name="Antonielli L."/>
            <person name="Sessitsch A."/>
            <person name="Compant S."/>
            <person name="Gorfer M."/>
            <person name="Kuffner M."/>
            <person name="Brader G."/>
        </authorList>
    </citation>
    <scope>NUCLEOTIDE SEQUENCE [LARGE SCALE GENOMIC DNA]</scope>
    <source>
        <strain evidence="3 4">AR33</strain>
    </source>
</reference>
<keyword evidence="1" id="KW-1133">Transmembrane helix</keyword>
<feature type="transmembrane region" description="Helical" evidence="1">
    <location>
        <begin position="234"/>
        <end position="257"/>
    </location>
</feature>
<dbReference type="KEGG" id="agy:ATC03_13300"/>
<feature type="domain" description="DUF1206" evidence="2">
    <location>
        <begin position="20"/>
        <end position="86"/>
    </location>
</feature>
<dbReference type="InterPro" id="IPR009597">
    <property type="entry name" value="DUF1206"/>
</dbReference>
<accession>A0A191WL83</accession>
<name>A0A191WL83_9MICO</name>
<organism evidence="3 4">
    <name type="scientific">Agromyces aureus</name>
    <dbReference type="NCBI Taxonomy" id="453304"/>
    <lineage>
        <taxon>Bacteria</taxon>
        <taxon>Bacillati</taxon>
        <taxon>Actinomycetota</taxon>
        <taxon>Actinomycetes</taxon>
        <taxon>Micrococcales</taxon>
        <taxon>Microbacteriaceae</taxon>
        <taxon>Agromyces</taxon>
    </lineage>
</organism>
<protein>
    <recommendedName>
        <fullName evidence="2">DUF1206 domain-containing protein</fullName>
    </recommendedName>
</protein>
<dbReference type="STRING" id="453304.ATC03_13300"/>